<dbReference type="GO" id="GO:0015562">
    <property type="term" value="F:efflux transmembrane transporter activity"/>
    <property type="evidence" value="ECO:0007669"/>
    <property type="project" value="InterPro"/>
</dbReference>
<keyword evidence="4" id="KW-1185">Reference proteome</keyword>
<dbReference type="NCBIfam" id="TIGR01845">
    <property type="entry name" value="outer_NodT"/>
    <property type="match status" value="1"/>
</dbReference>
<sequence length="500" mass="55042">MRPSDHRKWFFPYRSLVLFAAWLLVVAGCTTVGPDYETPDLSGQHHADWIAHPQHAETTSLTPSTPANRWWTQFEDVALERLVGRLFASNIDLAEARQCIVEARARRGIVNADRLPQVDVEAAMRTAGTGEEALNFQGPSPGEEIDVYSVGALAGWELDLWGRVARLAEAADRDIEAQYGDYGHARVSLAAELALGYVDARALEARLCLLDRQLGLLEKSLQLSRLCRQVGSGTELALMQVQQRLDQIRSKRPELVRARGVAMHRIAVLIGTPPTKELIPPGTLPKPPHMIGIGLPADLITRRADVRRAEMQYAAAVARVGAAVADRYPRLSLSGSLYFQTDSADGIFDMDALIYSLGPGLRFPLFDSGQIKQTIRVRESQAEQARLHLQGTLLKAVGEVEDAAVGVVQNQQRVAHLRQTDKDARRQVELAEQRYDAGLESLIQVIDAQCDRVTVEDALIIARQHQLGGIIRLYRALGGGWETTAPGRAAFAAIQGGDRR</sequence>
<comment type="similarity">
    <text evidence="1 2">Belongs to the outer membrane factor (OMF) (TC 1.B.17) family.</text>
</comment>
<evidence type="ECO:0000256" key="1">
    <source>
        <dbReference type="ARBA" id="ARBA00007613"/>
    </source>
</evidence>
<dbReference type="EMBL" id="AP021879">
    <property type="protein sequence ID" value="BBO89209.1"/>
    <property type="molecule type" value="Genomic_DNA"/>
</dbReference>
<keyword evidence="2" id="KW-0812">Transmembrane</keyword>
<keyword evidence="2" id="KW-0564">Palmitate</keyword>
<keyword evidence="2" id="KW-0449">Lipoprotein</keyword>
<dbReference type="SUPFAM" id="SSF56954">
    <property type="entry name" value="Outer membrane efflux proteins (OEP)"/>
    <property type="match status" value="1"/>
</dbReference>
<dbReference type="AlphaFoldDB" id="A0A5K8A9P8"/>
<keyword evidence="2" id="KW-0472">Membrane</keyword>
<dbReference type="Pfam" id="PF02321">
    <property type="entry name" value="OEP"/>
    <property type="match status" value="2"/>
</dbReference>
<reference evidence="3 4" key="1">
    <citation type="submission" date="2019-11" db="EMBL/GenBank/DDBJ databases">
        <title>Comparative genomics of hydrocarbon-degrading Desulfosarcina strains.</title>
        <authorList>
            <person name="Watanabe M."/>
            <person name="Kojima H."/>
            <person name="Fukui M."/>
        </authorList>
    </citation>
    <scope>NUCLEOTIDE SEQUENCE [LARGE SCALE GENOMIC DNA]</scope>
    <source>
        <strain evidence="4">oXyS1</strain>
    </source>
</reference>
<dbReference type="Proteomes" id="UP000422108">
    <property type="component" value="Chromosome"/>
</dbReference>
<dbReference type="InterPro" id="IPR010131">
    <property type="entry name" value="MdtP/NodT-like"/>
</dbReference>
<dbReference type="Gene3D" id="1.20.1600.10">
    <property type="entry name" value="Outer membrane efflux proteins (OEP)"/>
    <property type="match status" value="1"/>
</dbReference>
<dbReference type="PANTHER" id="PTHR30203:SF25">
    <property type="entry name" value="OUTER MEMBRANE PROTEIN-RELATED"/>
    <property type="match status" value="1"/>
</dbReference>
<evidence type="ECO:0000256" key="2">
    <source>
        <dbReference type="RuleBase" id="RU362097"/>
    </source>
</evidence>
<proteinExistence type="inferred from homology"/>
<name>A0A5K8A9P8_9BACT</name>
<dbReference type="GO" id="GO:0005886">
    <property type="term" value="C:plasma membrane"/>
    <property type="evidence" value="ECO:0007669"/>
    <property type="project" value="UniProtKB-SubCell"/>
</dbReference>
<evidence type="ECO:0000313" key="4">
    <source>
        <dbReference type="Proteomes" id="UP000422108"/>
    </source>
</evidence>
<accession>A0A5K8A9P8</accession>
<keyword evidence="2" id="KW-1134">Transmembrane beta strand</keyword>
<dbReference type="InterPro" id="IPR003423">
    <property type="entry name" value="OMP_efflux"/>
</dbReference>
<dbReference type="Gene3D" id="2.20.200.10">
    <property type="entry name" value="Outer membrane efflux proteins (OEP)"/>
    <property type="match status" value="1"/>
</dbReference>
<gene>
    <name evidence="3" type="ORF">DSCOOX_23890</name>
</gene>
<dbReference type="PANTHER" id="PTHR30203">
    <property type="entry name" value="OUTER MEMBRANE CATION EFFLUX PROTEIN"/>
    <property type="match status" value="1"/>
</dbReference>
<evidence type="ECO:0000313" key="3">
    <source>
        <dbReference type="EMBL" id="BBO89209.1"/>
    </source>
</evidence>
<protein>
    <recommendedName>
        <fullName evidence="5">RND transporter</fullName>
    </recommendedName>
</protein>
<organism evidence="3 4">
    <name type="scientific">Desulfosarcina ovata subsp. ovata</name>
    <dbReference type="NCBI Taxonomy" id="2752305"/>
    <lineage>
        <taxon>Bacteria</taxon>
        <taxon>Pseudomonadati</taxon>
        <taxon>Thermodesulfobacteriota</taxon>
        <taxon>Desulfobacteria</taxon>
        <taxon>Desulfobacterales</taxon>
        <taxon>Desulfosarcinaceae</taxon>
        <taxon>Desulfosarcina</taxon>
    </lineage>
</organism>
<dbReference type="PROSITE" id="PS51257">
    <property type="entry name" value="PROKAR_LIPOPROTEIN"/>
    <property type="match status" value="1"/>
</dbReference>
<comment type="subcellular location">
    <subcellularLocation>
        <location evidence="2">Cell membrane</location>
        <topology evidence="2">Lipid-anchor</topology>
    </subcellularLocation>
</comment>
<evidence type="ECO:0008006" key="5">
    <source>
        <dbReference type="Google" id="ProtNLM"/>
    </source>
</evidence>
<dbReference type="RefSeq" id="WP_162458898.1">
    <property type="nucleotide sequence ID" value="NZ_AP021879.1"/>
</dbReference>